<evidence type="ECO:0000256" key="7">
    <source>
        <dbReference type="SAM" id="Phobius"/>
    </source>
</evidence>
<organism evidence="9 10">
    <name type="scientific">Rhodobacter ferrooxidans</name>
    <dbReference type="NCBI Taxonomy" id="371731"/>
    <lineage>
        <taxon>Bacteria</taxon>
        <taxon>Pseudomonadati</taxon>
        <taxon>Pseudomonadota</taxon>
        <taxon>Alphaproteobacteria</taxon>
        <taxon>Rhodobacterales</taxon>
        <taxon>Rhodobacter group</taxon>
        <taxon>Rhodobacter</taxon>
    </lineage>
</organism>
<keyword evidence="4 7" id="KW-0812">Transmembrane</keyword>
<gene>
    <name evidence="9" type="ORF">Rsw2DRAFT_1271</name>
</gene>
<feature type="transmembrane region" description="Helical" evidence="7">
    <location>
        <begin position="752"/>
        <end position="771"/>
    </location>
</feature>
<evidence type="ECO:0000256" key="5">
    <source>
        <dbReference type="ARBA" id="ARBA00022989"/>
    </source>
</evidence>
<dbReference type="InterPro" id="IPR051447">
    <property type="entry name" value="Lipoprotein-release_system"/>
</dbReference>
<evidence type="ECO:0000256" key="4">
    <source>
        <dbReference type="ARBA" id="ARBA00022692"/>
    </source>
</evidence>
<evidence type="ECO:0000256" key="3">
    <source>
        <dbReference type="ARBA" id="ARBA00022475"/>
    </source>
</evidence>
<dbReference type="STRING" id="371731.Rsw2DRAFT_1271"/>
<protein>
    <recommendedName>
        <fullName evidence="8">ABC3 transporter permease C-terminal domain-containing protein</fullName>
    </recommendedName>
</protein>
<dbReference type="PANTHER" id="PTHR30489">
    <property type="entry name" value="LIPOPROTEIN-RELEASING SYSTEM TRANSMEMBRANE PROTEIN LOLE"/>
    <property type="match status" value="1"/>
</dbReference>
<name>C8RZP3_9RHOB</name>
<dbReference type="GO" id="GO:0044874">
    <property type="term" value="P:lipoprotein localization to outer membrane"/>
    <property type="evidence" value="ECO:0007669"/>
    <property type="project" value="TreeGrafter"/>
</dbReference>
<sequence length="788" mass="84233">MVSALNRKLLHDLVRIWAQTLAIAGVLGCGIMVLVMGTGVQRSLTETRAAYYERNRFAEVFVQATRAPRSLLPEIAALEGVALAEVRVVLSAVLDLDGMAEPATARILSLPASGNPVLNVPLLRSGRMPDPLHADEVVVAEAFAMANALHPGDRFRAVIEGQSRELVITGTVISPEFIYTIAPASMMPDDKHFALIWMGETAAAAAADLGGAFNDLSLTLGRGANEKSVIAALDRLLAPYGGTGAYGRDRQSSHAFLDNELAQLAAIAKYLPPVFLVISAFLVNMVLGRLIALDRPQIGLLKAVGYSTGAIAAHYLKLSIGIGLVGVAVGWGVGWWLGAGMTRMYADFFRFPFLIYVPGVGSFVISGLLGLATVLLGALRAVLASARLAPAVAMAPPAPPAFRRGWVDWLGDALHLRNLTMMILRSVSHWPGRAMVTLFGVAASVSVLVASFFILDVMAVLMTDIFEHTNRQQATLMLSRAQGEEAVLAAAALPGVRRAEGAFVLPVRVGHGTVSRLLALQARAADTQLTRILDTQGRPFDLPQRGLAIPESLADVLGVRPGDTVTVELLAPPRETWVVPVTALVRQSMGQDVHMAAPALFALMRSPPQVNAIHLMIAPEALPGLRAAVKTTPAIGGMVEWTDIRRQFDVTMNENLVRMVVIYTALGMLITVGVVYNAARIQLAERAHELASLRVLGFTRREVGYVLVGELMLLSVLAVPVGWALGYGFAALMVAAFSSEMVSMPLVISRATYAYATLVVLGTALAAALLVRRRLDHTDLVSALKQRE</sequence>
<dbReference type="Pfam" id="PF02687">
    <property type="entry name" value="FtsX"/>
    <property type="match status" value="2"/>
</dbReference>
<feature type="transmembrane region" description="Helical" evidence="7">
    <location>
        <begin position="703"/>
        <end position="732"/>
    </location>
</feature>
<evidence type="ECO:0000256" key="6">
    <source>
        <dbReference type="ARBA" id="ARBA00023136"/>
    </source>
</evidence>
<feature type="transmembrane region" description="Helical" evidence="7">
    <location>
        <begin position="435"/>
        <end position="462"/>
    </location>
</feature>
<feature type="transmembrane region" description="Helical" evidence="7">
    <location>
        <begin position="21"/>
        <end position="40"/>
    </location>
</feature>
<keyword evidence="5 7" id="KW-1133">Transmembrane helix</keyword>
<dbReference type="AlphaFoldDB" id="C8RZP3"/>
<feature type="domain" description="ABC3 transporter permease C-terminal" evidence="8">
    <location>
        <begin position="663"/>
        <end position="775"/>
    </location>
</feature>
<evidence type="ECO:0000313" key="9">
    <source>
        <dbReference type="EMBL" id="EEW25840.1"/>
    </source>
</evidence>
<feature type="transmembrane region" description="Helical" evidence="7">
    <location>
        <begin position="353"/>
        <end position="379"/>
    </location>
</feature>
<dbReference type="EMBL" id="ACYY01000006">
    <property type="protein sequence ID" value="EEW25840.1"/>
    <property type="molecule type" value="Genomic_DNA"/>
</dbReference>
<dbReference type="eggNOG" id="COG0577">
    <property type="taxonomic scope" value="Bacteria"/>
</dbReference>
<dbReference type="PROSITE" id="PS51257">
    <property type="entry name" value="PROKAR_LIPOPROTEIN"/>
    <property type="match status" value="1"/>
</dbReference>
<feature type="transmembrane region" description="Helical" evidence="7">
    <location>
        <begin position="313"/>
        <end position="333"/>
    </location>
</feature>
<feature type="domain" description="ABC3 transporter permease C-terminal" evidence="8">
    <location>
        <begin position="274"/>
        <end position="388"/>
    </location>
</feature>
<evidence type="ECO:0000313" key="10">
    <source>
        <dbReference type="Proteomes" id="UP000010121"/>
    </source>
</evidence>
<dbReference type="InterPro" id="IPR003838">
    <property type="entry name" value="ABC3_permease_C"/>
</dbReference>
<accession>C8RZP3</accession>
<reference evidence="9 10" key="1">
    <citation type="submission" date="2009-08" db="EMBL/GenBank/DDBJ databases">
        <title>The draft genome of Rhodobacter sp. SW2.</title>
        <authorList>
            <consortium name="US DOE Joint Genome Institute (JGI-PGF)"/>
            <person name="Lucas S."/>
            <person name="Copeland A."/>
            <person name="Lapidus A."/>
            <person name="Glavina del Rio T."/>
            <person name="Tice H."/>
            <person name="Bruce D."/>
            <person name="Goodwin L."/>
            <person name="Pitluck S."/>
            <person name="Larimer F."/>
            <person name="Land M.L."/>
            <person name="Hauser L."/>
            <person name="Emerson D."/>
        </authorList>
    </citation>
    <scope>NUCLEOTIDE SEQUENCE [LARGE SCALE GENOMIC DNA]</scope>
    <source>
        <strain evidence="9 10">SW2</strain>
    </source>
</reference>
<feature type="transmembrane region" description="Helical" evidence="7">
    <location>
        <begin position="656"/>
        <end position="676"/>
    </location>
</feature>
<evidence type="ECO:0000256" key="1">
    <source>
        <dbReference type="ARBA" id="ARBA00004651"/>
    </source>
</evidence>
<comment type="subcellular location">
    <subcellularLocation>
        <location evidence="1">Cell membrane</location>
        <topology evidence="1">Multi-pass membrane protein</topology>
    </subcellularLocation>
</comment>
<feature type="transmembrane region" description="Helical" evidence="7">
    <location>
        <begin position="270"/>
        <end position="292"/>
    </location>
</feature>
<evidence type="ECO:0000256" key="2">
    <source>
        <dbReference type="ARBA" id="ARBA00005236"/>
    </source>
</evidence>
<comment type="caution">
    <text evidence="9">The sequence shown here is derived from an EMBL/GenBank/DDBJ whole genome shotgun (WGS) entry which is preliminary data.</text>
</comment>
<dbReference type="Proteomes" id="UP000010121">
    <property type="component" value="Unassembled WGS sequence"/>
</dbReference>
<proteinExistence type="inferred from homology"/>
<comment type="similarity">
    <text evidence="2">Belongs to the ABC-4 integral membrane protein family. LolC/E subfamily.</text>
</comment>
<keyword evidence="3" id="KW-1003">Cell membrane</keyword>
<evidence type="ECO:0000259" key="8">
    <source>
        <dbReference type="Pfam" id="PF02687"/>
    </source>
</evidence>
<dbReference type="GO" id="GO:0098797">
    <property type="term" value="C:plasma membrane protein complex"/>
    <property type="evidence" value="ECO:0007669"/>
    <property type="project" value="TreeGrafter"/>
</dbReference>
<keyword evidence="6 7" id="KW-0472">Membrane</keyword>
<keyword evidence="10" id="KW-1185">Reference proteome</keyword>
<dbReference type="PANTHER" id="PTHR30489:SF0">
    <property type="entry name" value="LIPOPROTEIN-RELEASING SYSTEM TRANSMEMBRANE PROTEIN LOLE"/>
    <property type="match status" value="1"/>
</dbReference>